<gene>
    <name evidence="6" type="ORF">LZ24_00344</name>
</gene>
<accession>A0A562S6I6</accession>
<evidence type="ECO:0000256" key="4">
    <source>
        <dbReference type="RuleBase" id="RU004003"/>
    </source>
</evidence>
<dbReference type="Gene3D" id="3.30.1370.120">
    <property type="match status" value="1"/>
</dbReference>
<dbReference type="InterPro" id="IPR001775">
    <property type="entry name" value="GspD/PilQ"/>
</dbReference>
<keyword evidence="3" id="KW-0472">Membrane</keyword>
<comment type="caution">
    <text evidence="6">The sequence shown here is derived from an EMBL/GenBank/DDBJ whole genome shotgun (WGS) entry which is preliminary data.</text>
</comment>
<dbReference type="PANTHER" id="PTHR30332">
    <property type="entry name" value="PROBABLE GENERAL SECRETION PATHWAY PROTEIN D"/>
    <property type="match status" value="1"/>
</dbReference>
<dbReference type="PRINTS" id="PR00811">
    <property type="entry name" value="BCTERIALGSPD"/>
</dbReference>
<dbReference type="EMBL" id="VLLC01000002">
    <property type="protein sequence ID" value="TWI76723.1"/>
    <property type="molecule type" value="Genomic_DNA"/>
</dbReference>
<dbReference type="Proteomes" id="UP000318307">
    <property type="component" value="Unassembled WGS sequence"/>
</dbReference>
<evidence type="ECO:0000313" key="7">
    <source>
        <dbReference type="Proteomes" id="UP000318307"/>
    </source>
</evidence>
<dbReference type="Pfam" id="PF00263">
    <property type="entry name" value="Secretin"/>
    <property type="match status" value="1"/>
</dbReference>
<organism evidence="6 7">
    <name type="scientific">Desulfobotulus alkaliphilus</name>
    <dbReference type="NCBI Taxonomy" id="622671"/>
    <lineage>
        <taxon>Bacteria</taxon>
        <taxon>Pseudomonadati</taxon>
        <taxon>Thermodesulfobacteriota</taxon>
        <taxon>Desulfobacteria</taxon>
        <taxon>Desulfobacterales</taxon>
        <taxon>Desulfobacteraceae</taxon>
        <taxon>Desulfobotulus</taxon>
    </lineage>
</organism>
<evidence type="ECO:0000256" key="2">
    <source>
        <dbReference type="ARBA" id="ARBA00022729"/>
    </source>
</evidence>
<keyword evidence="2" id="KW-0732">Signal</keyword>
<dbReference type="InterPro" id="IPR050810">
    <property type="entry name" value="Bact_Secretion_Sys_Channel"/>
</dbReference>
<evidence type="ECO:0000256" key="1">
    <source>
        <dbReference type="ARBA" id="ARBA00004370"/>
    </source>
</evidence>
<evidence type="ECO:0000313" key="6">
    <source>
        <dbReference type="EMBL" id="TWI76723.1"/>
    </source>
</evidence>
<evidence type="ECO:0000256" key="3">
    <source>
        <dbReference type="ARBA" id="ARBA00023136"/>
    </source>
</evidence>
<reference evidence="6 7" key="1">
    <citation type="submission" date="2019-07" db="EMBL/GenBank/DDBJ databases">
        <title>Genome sequencing of 100 strains of the haloalkaliphilic chemolithoautotrophic sulfur-oxidizing bacterium Thioalkalivibrio.</title>
        <authorList>
            <person name="Muyzer G."/>
        </authorList>
    </citation>
    <scope>NUCLEOTIDE SEQUENCE [LARGE SCALE GENOMIC DNA]</scope>
    <source>
        <strain evidence="6 7">ASO4-4</strain>
    </source>
</reference>
<keyword evidence="7" id="KW-1185">Reference proteome</keyword>
<evidence type="ECO:0000259" key="5">
    <source>
        <dbReference type="Pfam" id="PF00263"/>
    </source>
</evidence>
<dbReference type="RefSeq" id="WP_186442869.1">
    <property type="nucleotide sequence ID" value="NZ_VLLC01000002.1"/>
</dbReference>
<proteinExistence type="inferred from homology"/>
<dbReference type="InterPro" id="IPR038591">
    <property type="entry name" value="NolW-like_sf"/>
</dbReference>
<dbReference type="GO" id="GO:0016020">
    <property type="term" value="C:membrane"/>
    <property type="evidence" value="ECO:0007669"/>
    <property type="project" value="UniProtKB-SubCell"/>
</dbReference>
<dbReference type="GO" id="GO:0015627">
    <property type="term" value="C:type II protein secretion system complex"/>
    <property type="evidence" value="ECO:0007669"/>
    <property type="project" value="TreeGrafter"/>
</dbReference>
<comment type="subcellular location">
    <subcellularLocation>
        <location evidence="1">Membrane</location>
    </subcellularLocation>
</comment>
<dbReference type="PANTHER" id="PTHR30332:SF24">
    <property type="entry name" value="SECRETIN GSPD-RELATED"/>
    <property type="match status" value="1"/>
</dbReference>
<protein>
    <submittedName>
        <fullName evidence="6">Type II/III secretion system protein</fullName>
    </submittedName>
</protein>
<dbReference type="AlphaFoldDB" id="A0A562S6I6"/>
<sequence>MPSSLLQGETTPEIRLPAREDVRIISRHEPGEGSRTFRPGFRHPAGHTRILELFFQDLPLSMAAELLNELSGINLMLQEDISDKRVRLYLQDVDVAASVDSLLRKNGLWFRTDGLTTAVMSEEAFAENMIFQQSEKILAFFMRYTNAQDMAALLATLLEPDVDFRDMSGQSVYGHLEAGSSGASSASGDTRANLTENERKQLIRMGVPDTSLSMEEAAGLLGKPIPAIVTVFKKNNAIVVRSSDTTLLQHISGLIRELDTPIRQVLLEVRILRLQLGDSFESFFDLSYGENRKDYSVGAATLTGAGELAAITLASVFSNEHIAARMQVFARENRMKTLSSPFLMTADNASVRFFVGEEVPLRTGVSKETIRGSDVQDLVVFTMDIQRRELGTELDIRSFINADKTITMEMAIAIESPNYGVSNITLINDRTGQPVVFPLDGVDKNEFRSILAVPAGNTVVLGGFIRQENQDYEQKVPFLGDIPLLGYLFKKVERRAVRNETLILVTPHIMAHPDEGGGQVRRFLERSSRSLDAETEGEIP</sequence>
<dbReference type="GO" id="GO:0009306">
    <property type="term" value="P:protein secretion"/>
    <property type="evidence" value="ECO:0007669"/>
    <property type="project" value="InterPro"/>
</dbReference>
<feature type="domain" description="Type II/III secretion system secretin-like" evidence="5">
    <location>
        <begin position="331"/>
        <end position="510"/>
    </location>
</feature>
<name>A0A562S6I6_9BACT</name>
<dbReference type="InterPro" id="IPR004846">
    <property type="entry name" value="T2SS/T3SS_dom"/>
</dbReference>
<comment type="similarity">
    <text evidence="4">Belongs to the bacterial secretin family.</text>
</comment>